<dbReference type="AlphaFoldDB" id="A0A7J6VT95"/>
<protein>
    <submittedName>
        <fullName evidence="1">Uncharacterized protein</fullName>
    </submittedName>
</protein>
<dbReference type="EMBL" id="JABWDY010027823">
    <property type="protein sequence ID" value="KAF5187592.1"/>
    <property type="molecule type" value="Genomic_DNA"/>
</dbReference>
<comment type="caution">
    <text evidence="1">The sequence shown here is derived from an EMBL/GenBank/DDBJ whole genome shotgun (WGS) entry which is preliminary data.</text>
</comment>
<proteinExistence type="predicted"/>
<evidence type="ECO:0000313" key="2">
    <source>
        <dbReference type="Proteomes" id="UP000554482"/>
    </source>
</evidence>
<evidence type="ECO:0000313" key="1">
    <source>
        <dbReference type="EMBL" id="KAF5187592.1"/>
    </source>
</evidence>
<dbReference type="Proteomes" id="UP000554482">
    <property type="component" value="Unassembled WGS sequence"/>
</dbReference>
<keyword evidence="2" id="KW-1185">Reference proteome</keyword>
<organism evidence="1 2">
    <name type="scientific">Thalictrum thalictroides</name>
    <name type="common">Rue-anemone</name>
    <name type="synonym">Anemone thalictroides</name>
    <dbReference type="NCBI Taxonomy" id="46969"/>
    <lineage>
        <taxon>Eukaryota</taxon>
        <taxon>Viridiplantae</taxon>
        <taxon>Streptophyta</taxon>
        <taxon>Embryophyta</taxon>
        <taxon>Tracheophyta</taxon>
        <taxon>Spermatophyta</taxon>
        <taxon>Magnoliopsida</taxon>
        <taxon>Ranunculales</taxon>
        <taxon>Ranunculaceae</taxon>
        <taxon>Thalictroideae</taxon>
        <taxon>Thalictrum</taxon>
    </lineage>
</organism>
<sequence length="132" mass="15065">MKDKEAEQHSEKTSNIVSSIASAFSKDMGMMEAQFSQCKERTYKGSSLREEAHSQRKKVERSMQQYYNSRIKNLFNTRCPKHELHVLEDNNQLVDDSILLGILAGGSENELVHYEGLTDSLKADRSHASKEK</sequence>
<gene>
    <name evidence="1" type="ORF">FRX31_022820</name>
</gene>
<name>A0A7J6VT95_THATH</name>
<reference evidence="1 2" key="1">
    <citation type="submission" date="2020-06" db="EMBL/GenBank/DDBJ databases">
        <title>Transcriptomic and genomic resources for Thalictrum thalictroides and T. hernandezii: Facilitating candidate gene discovery in an emerging model plant lineage.</title>
        <authorList>
            <person name="Arias T."/>
            <person name="Riano-Pachon D.M."/>
            <person name="Di Stilio V.S."/>
        </authorList>
    </citation>
    <scope>NUCLEOTIDE SEQUENCE [LARGE SCALE GENOMIC DNA]</scope>
    <source>
        <strain evidence="2">cv. WT478/WT964</strain>
        <tissue evidence="1">Leaves</tissue>
    </source>
</reference>
<accession>A0A7J6VT95</accession>